<evidence type="ECO:0000256" key="1">
    <source>
        <dbReference type="SAM" id="MobiDB-lite"/>
    </source>
</evidence>
<reference evidence="2" key="1">
    <citation type="journal article" date="2014" name="Front. Microbiol.">
        <title>High frequency of phylogenetically diverse reductive dehalogenase-homologous genes in deep subseafloor sedimentary metagenomes.</title>
        <authorList>
            <person name="Kawai M."/>
            <person name="Futagami T."/>
            <person name="Toyoda A."/>
            <person name="Takaki Y."/>
            <person name="Nishi S."/>
            <person name="Hori S."/>
            <person name="Arai W."/>
            <person name="Tsubouchi T."/>
            <person name="Morono Y."/>
            <person name="Uchiyama I."/>
            <person name="Ito T."/>
            <person name="Fujiyama A."/>
            <person name="Inagaki F."/>
            <person name="Takami H."/>
        </authorList>
    </citation>
    <scope>NUCLEOTIDE SEQUENCE</scope>
    <source>
        <strain evidence="2">Expedition CK06-06</strain>
    </source>
</reference>
<protein>
    <submittedName>
        <fullName evidence="2">Uncharacterized protein</fullName>
    </submittedName>
</protein>
<organism evidence="2">
    <name type="scientific">marine sediment metagenome</name>
    <dbReference type="NCBI Taxonomy" id="412755"/>
    <lineage>
        <taxon>unclassified sequences</taxon>
        <taxon>metagenomes</taxon>
        <taxon>ecological metagenomes</taxon>
    </lineage>
</organism>
<gene>
    <name evidence="2" type="ORF">S12H4_43431</name>
</gene>
<evidence type="ECO:0000313" key="2">
    <source>
        <dbReference type="EMBL" id="GAJ07819.1"/>
    </source>
</evidence>
<name>X1TRC4_9ZZZZ</name>
<dbReference type="AlphaFoldDB" id="X1TRC4"/>
<comment type="caution">
    <text evidence="2">The sequence shown here is derived from an EMBL/GenBank/DDBJ whole genome shotgun (WGS) entry which is preliminary data.</text>
</comment>
<accession>X1TRC4</accession>
<feature type="region of interest" description="Disordered" evidence="1">
    <location>
        <begin position="219"/>
        <end position="246"/>
    </location>
</feature>
<feature type="non-terminal residue" evidence="2">
    <location>
        <position position="1"/>
    </location>
</feature>
<dbReference type="EMBL" id="BARW01026651">
    <property type="protein sequence ID" value="GAJ07819.1"/>
    <property type="molecule type" value="Genomic_DNA"/>
</dbReference>
<proteinExistence type="predicted"/>
<sequence>YYDIGSPMIPSYVNRDPQHYLKVEADKVVEKEGIWVEGIERLATPSKLWKYEGFNVDPETGEVPKRKTGQKLTFNMELRMALYRLGASFLRAKGIWYYGSNDDGYSPGYEGYHSRIIERKESEGVRVITTPAGRVCLNCNIEVVAKKTFYCPNCGEKLSLKREPKGFLFRGHLHMMAMRETLKDFSVCMWLVWREALGLPITQPYKVVKLDHKPIDPWKMVDKESEPGCQRNPRGGSEPSRMRNPG</sequence>